<dbReference type="EMBL" id="JBJQND010000016">
    <property type="protein sequence ID" value="KAL3846642.1"/>
    <property type="molecule type" value="Genomic_DNA"/>
</dbReference>
<evidence type="ECO:0000313" key="1">
    <source>
        <dbReference type="EMBL" id="KAL3846642.1"/>
    </source>
</evidence>
<proteinExistence type="predicted"/>
<dbReference type="AlphaFoldDB" id="A0ABD3UCA1"/>
<reference evidence="1 2" key="1">
    <citation type="submission" date="2024-11" db="EMBL/GenBank/DDBJ databases">
        <title>Chromosome-level genome assembly of the freshwater bivalve Anodonta woodiana.</title>
        <authorList>
            <person name="Chen X."/>
        </authorList>
    </citation>
    <scope>NUCLEOTIDE SEQUENCE [LARGE SCALE GENOMIC DNA]</scope>
    <source>
        <strain evidence="1">MN2024</strain>
        <tissue evidence="1">Gills</tissue>
    </source>
</reference>
<organism evidence="1 2">
    <name type="scientific">Sinanodonta woodiana</name>
    <name type="common">Chinese pond mussel</name>
    <name type="synonym">Anodonta woodiana</name>
    <dbReference type="NCBI Taxonomy" id="1069815"/>
    <lineage>
        <taxon>Eukaryota</taxon>
        <taxon>Metazoa</taxon>
        <taxon>Spiralia</taxon>
        <taxon>Lophotrochozoa</taxon>
        <taxon>Mollusca</taxon>
        <taxon>Bivalvia</taxon>
        <taxon>Autobranchia</taxon>
        <taxon>Heteroconchia</taxon>
        <taxon>Palaeoheterodonta</taxon>
        <taxon>Unionida</taxon>
        <taxon>Unionoidea</taxon>
        <taxon>Unionidae</taxon>
        <taxon>Unioninae</taxon>
        <taxon>Sinanodonta</taxon>
    </lineage>
</organism>
<accession>A0ABD3UCA1</accession>
<protein>
    <submittedName>
        <fullName evidence="1">Uncharacterized protein</fullName>
    </submittedName>
</protein>
<comment type="caution">
    <text evidence="1">The sequence shown here is derived from an EMBL/GenBank/DDBJ whole genome shotgun (WGS) entry which is preliminary data.</text>
</comment>
<gene>
    <name evidence="1" type="ORF">ACJMK2_017614</name>
</gene>
<evidence type="ECO:0000313" key="2">
    <source>
        <dbReference type="Proteomes" id="UP001634394"/>
    </source>
</evidence>
<dbReference type="Proteomes" id="UP001634394">
    <property type="component" value="Unassembled WGS sequence"/>
</dbReference>
<name>A0ABD3UCA1_SINWO</name>
<sequence length="311" mass="35208">MNSINTDECSNPSQLDLNARLAFLETKIQMLARIVIVLLFALIEVRADYQQCLDEWSFGGGPNNLTYYKICDLVGFLSNIEDNLDELDNLDDIYALLNATYNQVIELDIDMDAWGQNLTNKINDLYAKLNDILSLLQNSNNEGMYSRHWWRHHYRNSTAFNGSNWADSVVKVKYVLFDKGIEVKSYVFNAIDSDIISWFTSYRLQDSTCCTCSTYDDHEPGDFSLEGSTMPPSISARRFQIVSEAHSCPNYKGLTVVVNEPSGTSPGCDFDRLPGPYPRILYSYGECGSKFNNRAQYGQADALGIFVMTKP</sequence>
<keyword evidence="2" id="KW-1185">Reference proteome</keyword>